<keyword evidence="7" id="KW-1133">Transmembrane helix</keyword>
<dbReference type="SMART" id="SM00409">
    <property type="entry name" value="IG"/>
    <property type="match status" value="1"/>
</dbReference>
<dbReference type="PANTHER" id="PTHR24366">
    <property type="entry name" value="IG(IMMUNOGLOBULIN) AND LRR(LEUCINE RICH REPEAT) DOMAINS"/>
    <property type="match status" value="1"/>
</dbReference>
<evidence type="ECO:0000256" key="3">
    <source>
        <dbReference type="ARBA" id="ARBA00022737"/>
    </source>
</evidence>
<dbReference type="Proteomes" id="UP000504635">
    <property type="component" value="Unplaced"/>
</dbReference>
<evidence type="ECO:0000256" key="4">
    <source>
        <dbReference type="ARBA" id="ARBA00023157"/>
    </source>
</evidence>
<dbReference type="FunCoup" id="A0A6J2YID1">
    <property type="interactions" value="227"/>
</dbReference>
<dbReference type="InterPro" id="IPR007110">
    <property type="entry name" value="Ig-like_dom"/>
</dbReference>
<reference evidence="11" key="1">
    <citation type="submission" date="2025-08" db="UniProtKB">
        <authorList>
            <consortium name="RefSeq"/>
        </authorList>
    </citation>
    <scope>IDENTIFICATION</scope>
    <source>
        <tissue evidence="11">Gonads</tissue>
    </source>
</reference>
<keyword evidence="5" id="KW-0325">Glycoprotein</keyword>
<evidence type="ECO:0000313" key="10">
    <source>
        <dbReference type="Proteomes" id="UP000504635"/>
    </source>
</evidence>
<keyword evidence="4" id="KW-1015">Disulfide bond</keyword>
<keyword evidence="7" id="KW-0812">Transmembrane</keyword>
<dbReference type="GO" id="GO:0071944">
    <property type="term" value="C:cell periphery"/>
    <property type="evidence" value="ECO:0007669"/>
    <property type="project" value="UniProtKB-ARBA"/>
</dbReference>
<dbReference type="SMART" id="SM00408">
    <property type="entry name" value="IGc2"/>
    <property type="match status" value="1"/>
</dbReference>
<dbReference type="InterPro" id="IPR003591">
    <property type="entry name" value="Leu-rich_rpt_typical-subtyp"/>
</dbReference>
<dbReference type="InterPro" id="IPR032675">
    <property type="entry name" value="LRR_dom_sf"/>
</dbReference>
<dbReference type="InterPro" id="IPR000483">
    <property type="entry name" value="Cys-rich_flank_reg_C"/>
</dbReference>
<dbReference type="RefSeq" id="XP_030763783.1">
    <property type="nucleotide sequence ID" value="XM_030907923.1"/>
</dbReference>
<gene>
    <name evidence="11" type="primary">LOC115888256</name>
</gene>
<dbReference type="InParanoid" id="A0A6J2YID1"/>
<dbReference type="InterPro" id="IPR003598">
    <property type="entry name" value="Ig_sub2"/>
</dbReference>
<keyword evidence="10" id="KW-1185">Reference proteome</keyword>
<protein>
    <submittedName>
        <fullName evidence="11">Leucine-rich repeat-containing protein 4</fullName>
    </submittedName>
</protein>
<dbReference type="PROSITE" id="PS50835">
    <property type="entry name" value="IG_LIKE"/>
    <property type="match status" value="1"/>
</dbReference>
<feature type="signal peptide" evidence="8">
    <location>
        <begin position="1"/>
        <end position="23"/>
    </location>
</feature>
<keyword evidence="1" id="KW-0433">Leucine-rich repeat</keyword>
<dbReference type="OrthoDB" id="643377at2759"/>
<keyword evidence="7" id="KW-0472">Membrane</keyword>
<feature type="chain" id="PRO_5026752443" evidence="8">
    <location>
        <begin position="24"/>
        <end position="664"/>
    </location>
</feature>
<evidence type="ECO:0000256" key="6">
    <source>
        <dbReference type="SAM" id="MobiDB-lite"/>
    </source>
</evidence>
<dbReference type="InterPro" id="IPR013783">
    <property type="entry name" value="Ig-like_fold"/>
</dbReference>
<evidence type="ECO:0000256" key="5">
    <source>
        <dbReference type="ARBA" id="ARBA00023180"/>
    </source>
</evidence>
<feature type="domain" description="Ig-like" evidence="9">
    <location>
        <begin position="266"/>
        <end position="361"/>
    </location>
</feature>
<dbReference type="KEGG" id="soy:115888256"/>
<dbReference type="GeneID" id="115888256"/>
<organism evidence="10 11">
    <name type="scientific">Sitophilus oryzae</name>
    <name type="common">Rice weevil</name>
    <name type="synonym">Curculio oryzae</name>
    <dbReference type="NCBI Taxonomy" id="7048"/>
    <lineage>
        <taxon>Eukaryota</taxon>
        <taxon>Metazoa</taxon>
        <taxon>Ecdysozoa</taxon>
        <taxon>Arthropoda</taxon>
        <taxon>Hexapoda</taxon>
        <taxon>Insecta</taxon>
        <taxon>Pterygota</taxon>
        <taxon>Neoptera</taxon>
        <taxon>Endopterygota</taxon>
        <taxon>Coleoptera</taxon>
        <taxon>Polyphaga</taxon>
        <taxon>Cucujiformia</taxon>
        <taxon>Curculionidae</taxon>
        <taxon>Dryophthorinae</taxon>
        <taxon>Sitophilus</taxon>
    </lineage>
</organism>
<dbReference type="Pfam" id="PF07679">
    <property type="entry name" value="I-set"/>
    <property type="match status" value="1"/>
</dbReference>
<dbReference type="InterPro" id="IPR001611">
    <property type="entry name" value="Leu-rich_rpt"/>
</dbReference>
<dbReference type="PANTHER" id="PTHR24366:SF136">
    <property type="entry name" value="KEKKON 1, ISOFORM B"/>
    <property type="match status" value="1"/>
</dbReference>
<dbReference type="InterPro" id="IPR036179">
    <property type="entry name" value="Ig-like_dom_sf"/>
</dbReference>
<evidence type="ECO:0000259" key="9">
    <source>
        <dbReference type="PROSITE" id="PS50835"/>
    </source>
</evidence>
<evidence type="ECO:0000256" key="8">
    <source>
        <dbReference type="SAM" id="SignalP"/>
    </source>
</evidence>
<proteinExistence type="predicted"/>
<evidence type="ECO:0000256" key="2">
    <source>
        <dbReference type="ARBA" id="ARBA00022729"/>
    </source>
</evidence>
<evidence type="ECO:0000313" key="11">
    <source>
        <dbReference type="RefSeq" id="XP_030763783.1"/>
    </source>
</evidence>
<dbReference type="Pfam" id="PF13855">
    <property type="entry name" value="LRR_8"/>
    <property type="match status" value="2"/>
</dbReference>
<keyword evidence="2 8" id="KW-0732">Signal</keyword>
<dbReference type="SMART" id="SM00082">
    <property type="entry name" value="LRRCT"/>
    <property type="match status" value="1"/>
</dbReference>
<dbReference type="InterPro" id="IPR003599">
    <property type="entry name" value="Ig_sub"/>
</dbReference>
<accession>A0A6J2YID1</accession>
<dbReference type="InterPro" id="IPR013098">
    <property type="entry name" value="Ig_I-set"/>
</dbReference>
<feature type="transmembrane region" description="Helical" evidence="7">
    <location>
        <begin position="379"/>
        <end position="402"/>
    </location>
</feature>
<dbReference type="Gene3D" id="2.60.40.10">
    <property type="entry name" value="Immunoglobulins"/>
    <property type="match status" value="1"/>
</dbReference>
<feature type="region of interest" description="Disordered" evidence="6">
    <location>
        <begin position="645"/>
        <end position="664"/>
    </location>
</feature>
<dbReference type="PROSITE" id="PS51450">
    <property type="entry name" value="LRR"/>
    <property type="match status" value="1"/>
</dbReference>
<evidence type="ECO:0000256" key="1">
    <source>
        <dbReference type="ARBA" id="ARBA00022614"/>
    </source>
</evidence>
<dbReference type="SUPFAM" id="SSF52058">
    <property type="entry name" value="L domain-like"/>
    <property type="match status" value="1"/>
</dbReference>
<dbReference type="CDD" id="cd00096">
    <property type="entry name" value="Ig"/>
    <property type="match status" value="1"/>
</dbReference>
<sequence length="664" mass="72582">MPCLTEIVLSVLVVFLVLESISASNPCPSLCNCKWKGGKRAVECMERGLITIPESADAETQVLDLSGNNLQILAREAFFRVGLVNLQRIFLRNCRLGQIDDSAFRGVTNLIELDLSNNLLTAIPSATFRDTPFLRELLIGNNPIQKIEAGAFRSFRGLVKLDMSNCEIKMISPGAFENIEGLESLKINGNHLSELRPQTVEVLSKLHGVDLHSNPWHCDCRLRVIKEWLVKNNIPYPQDPKCAGGPERLIEKSFSEIHIDDLACKPDILPVSRYIETVSGDNATLTCRANAVPPAHIKWYWNGKLLTNNSLFAPHQKVHVSETGRQEKRSILVITNVQPVEMAEFYCVAENRGGSSETNFTLRVMSRPLGITSLGDGQIAGLSAALVILILLVLVVISVLLLRVRRTPYVETKTPGQIEVVAVVNGSLAHGNGKVGVSPTTPTIQSPSFCERKEPTDLNFCNPVQKPPRISDQPYATNNYSGGGSVISGSYISPSSNSGNNPDLINDMRQSGSTEMLSSTAGVVELDVDRRGSGEYSRNADSLYPSSLWESDSYSSQRVANNNPAFIYDDKIPIIEGTSATSDSTEEISIYKNKINGYPQDYGLPVPLSEMATQVSLPTTAKTLRVWQKGAVPVLPPVTALKRALSSNRNSPDEGYQEGCGTDV</sequence>
<dbReference type="Gene3D" id="3.80.10.10">
    <property type="entry name" value="Ribonuclease Inhibitor"/>
    <property type="match status" value="2"/>
</dbReference>
<dbReference type="SUPFAM" id="SSF48726">
    <property type="entry name" value="Immunoglobulin"/>
    <property type="match status" value="1"/>
</dbReference>
<dbReference type="AlphaFoldDB" id="A0A6J2YID1"/>
<evidence type="ECO:0000256" key="7">
    <source>
        <dbReference type="SAM" id="Phobius"/>
    </source>
</evidence>
<dbReference type="SMART" id="SM00369">
    <property type="entry name" value="LRR_TYP"/>
    <property type="match status" value="6"/>
</dbReference>
<name>A0A6J2YID1_SITOR</name>
<keyword evidence="3" id="KW-0677">Repeat</keyword>
<dbReference type="FunFam" id="3.80.10.10:FF:000082">
    <property type="entry name" value="Leucine-rich repeat-containing 24"/>
    <property type="match status" value="1"/>
</dbReference>